<dbReference type="NCBIfam" id="TIGR00209">
    <property type="entry name" value="galT_1"/>
    <property type="match status" value="1"/>
</dbReference>
<evidence type="ECO:0000256" key="5">
    <source>
        <dbReference type="ARBA" id="ARBA00012384"/>
    </source>
</evidence>
<feature type="domain" description="Galactose-1-phosphate uridyl transferase N-terminal" evidence="16">
    <location>
        <begin position="50"/>
        <end position="215"/>
    </location>
</feature>
<dbReference type="GO" id="GO:0033499">
    <property type="term" value="P:galactose catabolic process via UDP-galactose, Leloir pathway"/>
    <property type="evidence" value="ECO:0007669"/>
    <property type="project" value="TreeGrafter"/>
</dbReference>
<organism evidence="18 19">
    <name type="scientific">Corynebacterium glyciniphilum AJ 3170</name>
    <dbReference type="NCBI Taxonomy" id="1404245"/>
    <lineage>
        <taxon>Bacteria</taxon>
        <taxon>Bacillati</taxon>
        <taxon>Actinomycetota</taxon>
        <taxon>Actinomycetes</taxon>
        <taxon>Mycobacteriales</taxon>
        <taxon>Corynebacteriaceae</taxon>
        <taxon>Corynebacterium</taxon>
    </lineage>
</organism>
<dbReference type="SUPFAM" id="SSF54197">
    <property type="entry name" value="HIT-like"/>
    <property type="match status" value="2"/>
</dbReference>
<evidence type="ECO:0000259" key="16">
    <source>
        <dbReference type="Pfam" id="PF01087"/>
    </source>
</evidence>
<dbReference type="eggNOG" id="COG1085">
    <property type="taxonomic scope" value="Bacteria"/>
</dbReference>
<feature type="domain" description="Galactose-1-phosphate uridyl transferase C-terminal" evidence="17">
    <location>
        <begin position="232"/>
        <end position="386"/>
    </location>
</feature>
<dbReference type="Proteomes" id="UP000023703">
    <property type="component" value="Chromosome"/>
</dbReference>
<keyword evidence="12 15" id="KW-0119">Carbohydrate metabolism</keyword>
<sequence length="394" mass="44308">MGEHPLKITPITLADDRELIYFDDDPEVLAGRVTRERRDSRDLPGSVTESEMRRDPLTGQWVTYAAHRNNRTFMPPANENPLAPTTPGNLPTEVPAGDYDVVVFENRFPSFSTRIAMPDDPADYAWAVDGEDLVPRRPAAARCEVICFIPDSALSFRDLPLSRIRTVVETWAHRTAALSQIDGVVQVAPFENRGEEIGVTLQHPHGQIYSYPFLPPRSRQILERARDHRGTTGRDLFDDVLAAEHRAGTRIIASTDDFTVFVPAAAKWPVEVMVVPNRAVADFTDLTQDERAALPCILKPLYIAVDRYFEGVERTPYIAAWNQVPVQSRLVGDDESLRGEGRLHLQLFSLMRSPHRMKFLAGSESAFGAWISDTTPEAVADRIRAVWPQEAEWQ</sequence>
<dbReference type="InterPro" id="IPR036265">
    <property type="entry name" value="HIT-like_sf"/>
</dbReference>
<evidence type="ECO:0000256" key="9">
    <source>
        <dbReference type="ARBA" id="ARBA00022723"/>
    </source>
</evidence>
<evidence type="ECO:0000256" key="12">
    <source>
        <dbReference type="ARBA" id="ARBA00023277"/>
    </source>
</evidence>
<dbReference type="PROSITE" id="PS00117">
    <property type="entry name" value="GAL_P_UDP_TRANSF_I"/>
    <property type="match status" value="1"/>
</dbReference>
<proteinExistence type="inferred from homology"/>
<dbReference type="EMBL" id="CP006842">
    <property type="protein sequence ID" value="AHW64962.1"/>
    <property type="molecule type" value="Genomic_DNA"/>
</dbReference>
<evidence type="ECO:0000256" key="13">
    <source>
        <dbReference type="NCBIfam" id="TIGR00209"/>
    </source>
</evidence>
<protein>
    <recommendedName>
        <fullName evidence="6 13">Galactose-1-phosphate uridylyltransferase</fullName>
        <ecNumber evidence="5 13">2.7.7.12</ecNumber>
    </recommendedName>
</protein>
<keyword evidence="9 15" id="KW-0479">Metal-binding</keyword>
<evidence type="ECO:0000256" key="3">
    <source>
        <dbReference type="ARBA" id="ARBA00004947"/>
    </source>
</evidence>
<evidence type="ECO:0000256" key="2">
    <source>
        <dbReference type="ARBA" id="ARBA00001947"/>
    </source>
</evidence>
<dbReference type="Pfam" id="PF02744">
    <property type="entry name" value="GalP_UDP_tr_C"/>
    <property type="match status" value="1"/>
</dbReference>
<evidence type="ECO:0000256" key="7">
    <source>
        <dbReference type="ARBA" id="ARBA00022679"/>
    </source>
</evidence>
<dbReference type="InterPro" id="IPR005849">
    <property type="entry name" value="GalP_Utransf_N"/>
</dbReference>
<dbReference type="GO" id="GO:0008108">
    <property type="term" value="F:UDP-glucose:hexose-1-phosphate uridylyltransferase activity"/>
    <property type="evidence" value="ECO:0007669"/>
    <property type="project" value="UniProtKB-UniRule"/>
</dbReference>
<dbReference type="InterPro" id="IPR005850">
    <property type="entry name" value="GalP_Utransf_C"/>
</dbReference>
<evidence type="ECO:0000259" key="17">
    <source>
        <dbReference type="Pfam" id="PF02744"/>
    </source>
</evidence>
<evidence type="ECO:0000256" key="8">
    <source>
        <dbReference type="ARBA" id="ARBA00022695"/>
    </source>
</evidence>
<dbReference type="InterPro" id="IPR019779">
    <property type="entry name" value="GalP_UDPtransf1_His-AS"/>
</dbReference>
<comment type="cofactor">
    <cofactor evidence="2">
        <name>Zn(2+)</name>
        <dbReference type="ChEBI" id="CHEBI:29105"/>
    </cofactor>
</comment>
<comment type="pathway">
    <text evidence="3 15">Carbohydrate metabolism; galactose metabolism.</text>
</comment>
<reference evidence="18 19" key="1">
    <citation type="journal article" date="2015" name="Int. J. Syst. Evol. Microbiol.">
        <title>Revisiting Corynebacterium glyciniphilum (ex Kubota et al., 1972) sp. nov., nom. rev., isolated from putrefied banana.</title>
        <authorList>
            <person name="Al-Dilaimi A."/>
            <person name="Bednarz H."/>
            <person name="Lomker A."/>
            <person name="Niehaus K."/>
            <person name="Kalinowski J."/>
            <person name="Ruckert C."/>
        </authorList>
    </citation>
    <scope>NUCLEOTIDE SEQUENCE [LARGE SCALE GENOMIC DNA]</scope>
    <source>
        <strain evidence="18">AJ 3170</strain>
    </source>
</reference>
<keyword evidence="11 15" id="KW-0299">Galactose metabolism</keyword>
<evidence type="ECO:0000256" key="15">
    <source>
        <dbReference type="RuleBase" id="RU000506"/>
    </source>
</evidence>
<name>X5DWH4_9CORY</name>
<keyword evidence="19" id="KW-1185">Reference proteome</keyword>
<dbReference type="EC" id="2.7.7.12" evidence="5 13"/>
<dbReference type="PANTHER" id="PTHR11943">
    <property type="entry name" value="GALACTOSE-1-PHOSPHATE URIDYLYLTRANSFERASE"/>
    <property type="match status" value="1"/>
</dbReference>
<dbReference type="Pfam" id="PF01087">
    <property type="entry name" value="GalP_UDP_transf"/>
    <property type="match status" value="1"/>
</dbReference>
<dbReference type="GO" id="GO:0005737">
    <property type="term" value="C:cytoplasm"/>
    <property type="evidence" value="ECO:0007669"/>
    <property type="project" value="TreeGrafter"/>
</dbReference>
<dbReference type="Gene3D" id="3.30.428.10">
    <property type="entry name" value="HIT-like"/>
    <property type="match status" value="2"/>
</dbReference>
<dbReference type="GO" id="GO:0008270">
    <property type="term" value="F:zinc ion binding"/>
    <property type="evidence" value="ECO:0007669"/>
    <property type="project" value="InterPro"/>
</dbReference>
<dbReference type="OrthoDB" id="9769064at2"/>
<gene>
    <name evidence="18" type="primary">galT</name>
    <name evidence="18" type="ORF">CGLY_12610</name>
</gene>
<dbReference type="HOGENOM" id="CLU_029960_1_1_11"/>
<dbReference type="STRING" id="1404245.CGLY_12610"/>
<evidence type="ECO:0000313" key="19">
    <source>
        <dbReference type="Proteomes" id="UP000023703"/>
    </source>
</evidence>
<keyword evidence="7 15" id="KW-0808">Transferase</keyword>
<evidence type="ECO:0000256" key="6">
    <source>
        <dbReference type="ARBA" id="ARBA00016340"/>
    </source>
</evidence>
<comment type="similarity">
    <text evidence="4 15">Belongs to the galactose-1-phosphate uridylyltransferase type 1 family.</text>
</comment>
<accession>X5DWH4</accession>
<comment type="catalytic activity">
    <reaction evidence="1 15">
        <text>alpha-D-galactose 1-phosphate + UDP-alpha-D-glucose = alpha-D-glucose 1-phosphate + UDP-alpha-D-galactose</text>
        <dbReference type="Rhea" id="RHEA:13989"/>
        <dbReference type="ChEBI" id="CHEBI:58336"/>
        <dbReference type="ChEBI" id="CHEBI:58601"/>
        <dbReference type="ChEBI" id="CHEBI:58885"/>
        <dbReference type="ChEBI" id="CHEBI:66914"/>
        <dbReference type="EC" id="2.7.7.12"/>
    </reaction>
</comment>
<evidence type="ECO:0000256" key="11">
    <source>
        <dbReference type="ARBA" id="ARBA00023144"/>
    </source>
</evidence>
<feature type="active site" description="Tele-UMP-histidine intermediate" evidence="14">
    <location>
        <position position="205"/>
    </location>
</feature>
<evidence type="ECO:0000256" key="10">
    <source>
        <dbReference type="ARBA" id="ARBA00022833"/>
    </source>
</evidence>
<dbReference type="InterPro" id="IPR001937">
    <property type="entry name" value="GalP_UDPtransf1"/>
</dbReference>
<dbReference type="KEGG" id="cgy:CGLY_12610"/>
<dbReference type="UniPathway" id="UPA00214"/>
<dbReference type="AlphaFoldDB" id="X5DWH4"/>
<dbReference type="PANTHER" id="PTHR11943:SF1">
    <property type="entry name" value="GALACTOSE-1-PHOSPHATE URIDYLYLTRANSFERASE"/>
    <property type="match status" value="1"/>
</dbReference>
<keyword evidence="10" id="KW-0862">Zinc</keyword>
<evidence type="ECO:0000313" key="18">
    <source>
        <dbReference type="EMBL" id="AHW64962.1"/>
    </source>
</evidence>
<dbReference type="PIRSF" id="PIRSF000808">
    <property type="entry name" value="GalT"/>
    <property type="match status" value="1"/>
</dbReference>
<evidence type="ECO:0000256" key="14">
    <source>
        <dbReference type="PIRSR" id="PIRSR000808-1"/>
    </source>
</evidence>
<evidence type="ECO:0000256" key="4">
    <source>
        <dbReference type="ARBA" id="ARBA00010951"/>
    </source>
</evidence>
<keyword evidence="8 15" id="KW-0548">Nucleotidyltransferase</keyword>
<evidence type="ECO:0000256" key="1">
    <source>
        <dbReference type="ARBA" id="ARBA00001107"/>
    </source>
</evidence>